<dbReference type="STRING" id="1344003.SAMN05445060_1496"/>
<dbReference type="PANTHER" id="PTHR32097:SF4">
    <property type="entry name" value="GENERAL STRESS PROTEIN 16U"/>
    <property type="match status" value="1"/>
</dbReference>
<accession>A0A1N7ENG8</accession>
<dbReference type="Gene3D" id="2.60.60.30">
    <property type="entry name" value="sav2460 like domains"/>
    <property type="match status" value="1"/>
</dbReference>
<dbReference type="Proteomes" id="UP000186218">
    <property type="component" value="Unassembled WGS sequence"/>
</dbReference>
<protein>
    <submittedName>
        <fullName evidence="4">Stress response protein SCP2</fullName>
    </submittedName>
</protein>
<evidence type="ECO:0000256" key="1">
    <source>
        <dbReference type="ARBA" id="ARBA00008775"/>
    </source>
</evidence>
<gene>
    <name evidence="4" type="ORF">SAMN05445060_1496</name>
</gene>
<feature type="compositionally biased region" description="Polar residues" evidence="2">
    <location>
        <begin position="194"/>
        <end position="210"/>
    </location>
</feature>
<dbReference type="AlphaFoldDB" id="A0A1N7ENG8"/>
<evidence type="ECO:0000313" key="4">
    <source>
        <dbReference type="EMBL" id="SIR89614.1"/>
    </source>
</evidence>
<keyword evidence="5" id="KW-1185">Reference proteome</keyword>
<dbReference type="CDD" id="cd06974">
    <property type="entry name" value="TerD_like"/>
    <property type="match status" value="1"/>
</dbReference>
<dbReference type="Pfam" id="PF02342">
    <property type="entry name" value="TerD"/>
    <property type="match status" value="1"/>
</dbReference>
<evidence type="ECO:0000256" key="2">
    <source>
        <dbReference type="SAM" id="MobiDB-lite"/>
    </source>
</evidence>
<reference evidence="4 5" key="1">
    <citation type="submission" date="2017-01" db="EMBL/GenBank/DDBJ databases">
        <authorList>
            <person name="Mah S.A."/>
            <person name="Swanson W.J."/>
            <person name="Moy G.W."/>
            <person name="Vacquier V.D."/>
        </authorList>
    </citation>
    <scope>NUCLEOTIDE SEQUENCE [LARGE SCALE GENOMIC DNA]</scope>
    <source>
        <strain evidence="4 5">CPCC 203464</strain>
    </source>
</reference>
<feature type="compositionally biased region" description="Low complexity" evidence="2">
    <location>
        <begin position="559"/>
        <end position="571"/>
    </location>
</feature>
<sequence length="637" mass="69952">MTITVRVAFDTDDVVRPDVSALLLDDQRRVRNSGDFVFFNQPTDESGAVRIVDPSALEIEPEQLGQVDALAIDLSRVGGDVHNIVICASIDDSTPLTFTDASVISVVVNDIDNAVSQTLATYSISALDRERALMFMEFYRRGAEWKLRALGEGYAEGLGPLAVSHGVEIENEPETVGDTGTVPRPEPRGEISAGDSQPASTRKVSTASTKKPTRPPRLPQWSLGPDLAEDGEWDRARLFSVSAIGSGNERERRAVSALLAVIGGVREFGREVTRRCAAPTGQIETFIEPQFRHDDDTVRPDGLLRVRRGRKEWVALVEAKTLSNPLKADQVEKYIDLAREHGFDAVVTVSNQLPGAQDDHPVLIDKRKLRKVDLVHISWDEIRSVAIQMSMHSRIEDSTQGWVLREFVRYLQHPSSGLHGFTDMGPLWVSVRSAVKDRTLGPADKSAVEVCNQFDQLIRHIGLDLSCLLGVTVTPIFPRDRPDRTTRTQQLADSGVMFGSLRIPGATGPVTVEMDLRSERVSCAISQELPGTSRTQTKVKNLVRQIPDARPDTRIDAFTSSSSGTTPARSSLLKSLRDDPSGLDIDDGRSARRFIVTQTGPLGGRGGQSRGNVVNATNKLVAQFYKEIVQNMRVVRG</sequence>
<evidence type="ECO:0000259" key="3">
    <source>
        <dbReference type="Pfam" id="PF02342"/>
    </source>
</evidence>
<dbReference type="InterPro" id="IPR003325">
    <property type="entry name" value="TerD"/>
</dbReference>
<feature type="compositionally biased region" description="Basic and acidic residues" evidence="2">
    <location>
        <begin position="575"/>
        <end position="589"/>
    </location>
</feature>
<dbReference type="PANTHER" id="PTHR32097">
    <property type="entry name" value="CAMP-BINDING PROTEIN 1-RELATED"/>
    <property type="match status" value="1"/>
</dbReference>
<organism evidence="4 5">
    <name type="scientific">Williamsia sterculiae</name>
    <dbReference type="NCBI Taxonomy" id="1344003"/>
    <lineage>
        <taxon>Bacteria</taxon>
        <taxon>Bacillati</taxon>
        <taxon>Actinomycetota</taxon>
        <taxon>Actinomycetes</taxon>
        <taxon>Mycobacteriales</taxon>
        <taxon>Nocardiaceae</taxon>
        <taxon>Williamsia</taxon>
    </lineage>
</organism>
<dbReference type="InterPro" id="IPR051324">
    <property type="entry name" value="Stress/Tellurium_Resist"/>
</dbReference>
<comment type="similarity">
    <text evidence="1">Belongs to the CAPAB/TerDEXZ family.</text>
</comment>
<feature type="domain" description="TerD" evidence="3">
    <location>
        <begin position="9"/>
        <end position="163"/>
    </location>
</feature>
<name>A0A1N7ENG8_9NOCA</name>
<proteinExistence type="inferred from homology"/>
<feature type="region of interest" description="Disordered" evidence="2">
    <location>
        <begin position="171"/>
        <end position="225"/>
    </location>
</feature>
<feature type="region of interest" description="Disordered" evidence="2">
    <location>
        <begin position="556"/>
        <end position="589"/>
    </location>
</feature>
<dbReference type="EMBL" id="FTNT01000003">
    <property type="protein sequence ID" value="SIR89614.1"/>
    <property type="molecule type" value="Genomic_DNA"/>
</dbReference>
<evidence type="ECO:0000313" key="5">
    <source>
        <dbReference type="Proteomes" id="UP000186218"/>
    </source>
</evidence>